<evidence type="ECO:0000313" key="4">
    <source>
        <dbReference type="Proteomes" id="UP000194161"/>
    </source>
</evidence>
<dbReference type="InterPro" id="IPR005064">
    <property type="entry name" value="BUG"/>
</dbReference>
<dbReference type="Pfam" id="PF03401">
    <property type="entry name" value="TctC"/>
    <property type="match status" value="1"/>
</dbReference>
<dbReference type="Proteomes" id="UP000194161">
    <property type="component" value="Chromosome"/>
</dbReference>
<dbReference type="Gene3D" id="3.40.190.10">
    <property type="entry name" value="Periplasmic binding protein-like II"/>
    <property type="match status" value="1"/>
</dbReference>
<dbReference type="PIRSF" id="PIRSF017082">
    <property type="entry name" value="YflP"/>
    <property type="match status" value="1"/>
</dbReference>
<protein>
    <submittedName>
        <fullName evidence="3">ABC transporter substrate-binding protein</fullName>
    </submittedName>
</protein>
<organism evidence="3 4">
    <name type="scientific">Bordetella genomosp. 13</name>
    <dbReference type="NCBI Taxonomy" id="463040"/>
    <lineage>
        <taxon>Bacteria</taxon>
        <taxon>Pseudomonadati</taxon>
        <taxon>Pseudomonadota</taxon>
        <taxon>Betaproteobacteria</taxon>
        <taxon>Burkholderiales</taxon>
        <taxon>Alcaligenaceae</taxon>
        <taxon>Bordetella</taxon>
    </lineage>
</organism>
<accession>A0A1W6Z6Y6</accession>
<feature type="chain" id="PRO_5012371120" evidence="2">
    <location>
        <begin position="29"/>
        <end position="327"/>
    </location>
</feature>
<keyword evidence="4" id="KW-1185">Reference proteome</keyword>
<evidence type="ECO:0000313" key="3">
    <source>
        <dbReference type="EMBL" id="ARP93186.1"/>
    </source>
</evidence>
<dbReference type="OrthoDB" id="8678477at2"/>
<dbReference type="SUPFAM" id="SSF53850">
    <property type="entry name" value="Periplasmic binding protein-like II"/>
    <property type="match status" value="1"/>
</dbReference>
<dbReference type="Gene3D" id="3.40.190.150">
    <property type="entry name" value="Bordetella uptake gene, domain 1"/>
    <property type="match status" value="1"/>
</dbReference>
<dbReference type="InterPro" id="IPR042100">
    <property type="entry name" value="Bug_dom1"/>
</dbReference>
<sequence>MNIARFLAGCTLALSALGALSQAPAAWAAGYPDRQVRLIVPTSPGSTADVVARVVAENLGKQLGQPMVVENLSGAAGIPGTRQLVSARPDGYTLAIVSSNHAINPSLYRSMPYDSQRDVTPISVIGTTPLVLVVAKDSPYRTAADLLKAAKAEPGKINYGSSGTGSVLHLAGELLKSKAGVDMVHIPYRGGSALVTDVMSGQVQTAFLAVPSVIAQIQAGQLRALAVSTDKRVPVLPDVPTLAESGVGDYAYDAWIALIGPAGLPADIVQKLQAATQQAMRDKTVLNTLGPQGFVAMGGTSEQAAGTLSAEIAKTRSLVTAAGITPE</sequence>
<dbReference type="PANTHER" id="PTHR42928">
    <property type="entry name" value="TRICARBOXYLATE-BINDING PROTEIN"/>
    <property type="match status" value="1"/>
</dbReference>
<proteinExistence type="inferred from homology"/>
<dbReference type="CDD" id="cd13578">
    <property type="entry name" value="PBP2_Bug27"/>
    <property type="match status" value="1"/>
</dbReference>
<feature type="signal peptide" evidence="2">
    <location>
        <begin position="1"/>
        <end position="28"/>
    </location>
</feature>
<dbReference type="AlphaFoldDB" id="A0A1W6Z6Y6"/>
<dbReference type="RefSeq" id="WP_086077022.1">
    <property type="nucleotide sequence ID" value="NZ_CP021111.1"/>
</dbReference>
<name>A0A1W6Z6Y6_9BORD</name>
<dbReference type="KEGG" id="bgm:CAL15_01560"/>
<comment type="similarity">
    <text evidence="1">Belongs to the UPF0065 (bug) family.</text>
</comment>
<dbReference type="EMBL" id="CP021111">
    <property type="protein sequence ID" value="ARP93186.1"/>
    <property type="molecule type" value="Genomic_DNA"/>
</dbReference>
<evidence type="ECO:0000256" key="1">
    <source>
        <dbReference type="ARBA" id="ARBA00006987"/>
    </source>
</evidence>
<keyword evidence="2" id="KW-0732">Signal</keyword>
<dbReference type="STRING" id="463040.CAL15_01560"/>
<reference evidence="3 4" key="1">
    <citation type="submission" date="2017-05" db="EMBL/GenBank/DDBJ databases">
        <title>Complete and WGS of Bordetella genogroups.</title>
        <authorList>
            <person name="Spilker T."/>
            <person name="LiPuma J."/>
        </authorList>
    </citation>
    <scope>NUCLEOTIDE SEQUENCE [LARGE SCALE GENOMIC DNA]</scope>
    <source>
        <strain evidence="3 4">AU7206</strain>
    </source>
</reference>
<evidence type="ECO:0000256" key="2">
    <source>
        <dbReference type="SAM" id="SignalP"/>
    </source>
</evidence>
<dbReference type="PANTHER" id="PTHR42928:SF5">
    <property type="entry name" value="BLR1237 PROTEIN"/>
    <property type="match status" value="1"/>
</dbReference>
<gene>
    <name evidence="3" type="ORF">CAL15_01560</name>
</gene>